<feature type="region of interest" description="Disordered" evidence="3">
    <location>
        <begin position="28"/>
        <end position="70"/>
    </location>
</feature>
<dbReference type="PANTHER" id="PTHR34216">
    <property type="match status" value="1"/>
</dbReference>
<dbReference type="PROSITE" id="PS51257">
    <property type="entry name" value="PROKAR_LIPOPROTEIN"/>
    <property type="match status" value="1"/>
</dbReference>
<dbReference type="EMBL" id="SUMG01000027">
    <property type="protein sequence ID" value="NBG89492.1"/>
    <property type="molecule type" value="Genomic_DNA"/>
</dbReference>
<evidence type="ECO:0000313" key="6">
    <source>
        <dbReference type="EMBL" id="NBG89492.1"/>
    </source>
</evidence>
<feature type="domain" description="NodB homology" evidence="5">
    <location>
        <begin position="184"/>
        <end position="267"/>
    </location>
</feature>
<dbReference type="Pfam" id="PF01522">
    <property type="entry name" value="Polysacc_deac_1"/>
    <property type="match status" value="1"/>
</dbReference>
<dbReference type="InterPro" id="IPR002509">
    <property type="entry name" value="NODB_dom"/>
</dbReference>
<name>A0AA43XML3_9CLOT</name>
<dbReference type="InterPro" id="IPR011330">
    <property type="entry name" value="Glyco_hydro/deAcase_b/a-brl"/>
</dbReference>
<dbReference type="GO" id="GO:0005576">
    <property type="term" value="C:extracellular region"/>
    <property type="evidence" value="ECO:0007669"/>
    <property type="project" value="UniProtKB-SubCell"/>
</dbReference>
<dbReference type="Gene3D" id="3.20.20.370">
    <property type="entry name" value="Glycoside hydrolase/deacetylase"/>
    <property type="match status" value="1"/>
</dbReference>
<dbReference type="CDD" id="cd10972">
    <property type="entry name" value="CE4_DAC_u3_5s"/>
    <property type="match status" value="1"/>
</dbReference>
<keyword evidence="7" id="KW-1185">Reference proteome</keyword>
<dbReference type="InterPro" id="IPR051398">
    <property type="entry name" value="Polysacch_Deacetylase"/>
</dbReference>
<feature type="chain" id="PRO_5041380856" evidence="4">
    <location>
        <begin position="21"/>
        <end position="376"/>
    </location>
</feature>
<proteinExistence type="predicted"/>
<evidence type="ECO:0000259" key="5">
    <source>
        <dbReference type="Pfam" id="PF01522"/>
    </source>
</evidence>
<feature type="compositionally biased region" description="Acidic residues" evidence="3">
    <location>
        <begin position="28"/>
        <end position="57"/>
    </location>
</feature>
<evidence type="ECO:0000256" key="4">
    <source>
        <dbReference type="SAM" id="SignalP"/>
    </source>
</evidence>
<dbReference type="AlphaFoldDB" id="A0AA43XML3"/>
<dbReference type="GO" id="GO:0005975">
    <property type="term" value="P:carbohydrate metabolic process"/>
    <property type="evidence" value="ECO:0007669"/>
    <property type="project" value="InterPro"/>
</dbReference>
<comment type="caution">
    <text evidence="6">The sequence shown here is derived from an EMBL/GenBank/DDBJ whole genome shotgun (WGS) entry which is preliminary data.</text>
</comment>
<dbReference type="RefSeq" id="WP_160723203.1">
    <property type="nucleotide sequence ID" value="NZ_SUMG01000027.1"/>
</dbReference>
<gene>
    <name evidence="6" type="ORF">ISALK_13435</name>
</gene>
<evidence type="ECO:0000256" key="3">
    <source>
        <dbReference type="SAM" id="MobiDB-lite"/>
    </source>
</evidence>
<feature type="signal peptide" evidence="4">
    <location>
        <begin position="1"/>
        <end position="20"/>
    </location>
</feature>
<sequence length="376" mass="43372">MNKKQVVLMGIMLLIAVAIIACDESAEEEGNVLDQSQEEETLDQEEESKEEEADELTEEKSEDEKMEESVDPALVKANELGEVMVLMYHHIDEPEDTWVRTPDNFRRDLQELYDRGFRPVSLEDYATGNIEIDPGYKPVVLTFDDGRQNNFNMIENSDGEWEIDSDSAVGILTDFHEEHPDFPLEATFFINGGTPFEQEGLVEYKLNYIVDQGMDIGNHSYTHANFNNLSAEKLQYELGRLNNMVLEYLPDYEMNTLALPFGSRPKDEELMDYLHQGEYDGIAYENIAVLEVGWDPYLSPFHENFNPLKIRRVRASEMDVDGVGIYDWLGHFESGARTPYVSDGSKETISYPSTFEDRIDHSYWEKKELRSYDPEE</sequence>
<dbReference type="Proteomes" id="UP000449710">
    <property type="component" value="Unassembled WGS sequence"/>
</dbReference>
<dbReference type="SUPFAM" id="SSF88713">
    <property type="entry name" value="Glycoside hydrolase/deacetylase"/>
    <property type="match status" value="1"/>
</dbReference>
<reference evidence="6 7" key="1">
    <citation type="submission" date="2019-04" db="EMBL/GenBank/DDBJ databases">
        <title>Isachenkonia alkalipeptolytica gen. nov. sp. nov. a new anaerobic, alkiliphilic organothrophic bacterium capable to reduce synthesized ferrihydrite isolated from a soda lake.</title>
        <authorList>
            <person name="Toshchakov S.V."/>
            <person name="Zavarzina D.G."/>
            <person name="Zhilina T.N."/>
            <person name="Kostrikina N.A."/>
            <person name="Kublanov I.V."/>
        </authorList>
    </citation>
    <scope>NUCLEOTIDE SEQUENCE [LARGE SCALE GENOMIC DNA]</scope>
    <source>
        <strain evidence="6 7">Z-1701</strain>
    </source>
</reference>
<evidence type="ECO:0000256" key="1">
    <source>
        <dbReference type="ARBA" id="ARBA00004613"/>
    </source>
</evidence>
<evidence type="ECO:0000256" key="2">
    <source>
        <dbReference type="ARBA" id="ARBA00022729"/>
    </source>
</evidence>
<keyword evidence="2 4" id="KW-0732">Signal</keyword>
<organism evidence="6 7">
    <name type="scientific">Isachenkonia alkalipeptolytica</name>
    <dbReference type="NCBI Taxonomy" id="2565777"/>
    <lineage>
        <taxon>Bacteria</taxon>
        <taxon>Bacillati</taxon>
        <taxon>Bacillota</taxon>
        <taxon>Clostridia</taxon>
        <taxon>Eubacteriales</taxon>
        <taxon>Clostridiaceae</taxon>
        <taxon>Isachenkonia</taxon>
    </lineage>
</organism>
<comment type="subcellular location">
    <subcellularLocation>
        <location evidence="1">Secreted</location>
    </subcellularLocation>
</comment>
<dbReference type="PANTHER" id="PTHR34216:SF3">
    <property type="entry name" value="POLY-BETA-1,6-N-ACETYL-D-GLUCOSAMINE N-DEACETYLASE"/>
    <property type="match status" value="1"/>
</dbReference>
<protein>
    <submittedName>
        <fullName evidence="6">Polysaccharide deacetylase</fullName>
    </submittedName>
</protein>
<dbReference type="GO" id="GO:0016810">
    <property type="term" value="F:hydrolase activity, acting on carbon-nitrogen (but not peptide) bonds"/>
    <property type="evidence" value="ECO:0007669"/>
    <property type="project" value="InterPro"/>
</dbReference>
<accession>A0AA43XML3</accession>
<evidence type="ECO:0000313" key="7">
    <source>
        <dbReference type="Proteomes" id="UP000449710"/>
    </source>
</evidence>